<name>A0A8X6S7A0_TRICX</name>
<protein>
    <submittedName>
        <fullName evidence="1">Transposable element Tcb2 transposase</fullName>
    </submittedName>
</protein>
<evidence type="ECO:0000313" key="2">
    <source>
        <dbReference type="Proteomes" id="UP000887159"/>
    </source>
</evidence>
<sequence>MQPQEPTRIKGDCFKKTERELFARRFAVCVPHTFTNRRFCLAWCRQHFDWSMVQWATVLFTDESRFSLNTDSCHMFIWREPGTRYLPSNVLKIDNYGGGGLMVWEGIMLGGRTLLHVFKRGSATGVMCRNEVLEPYVCLFRSECRLKFILMEDNTRSHRALLIDEFLE</sequence>
<dbReference type="InterPro" id="IPR036397">
    <property type="entry name" value="RNaseH_sf"/>
</dbReference>
<accession>A0A8X6S7A0</accession>
<dbReference type="GO" id="GO:0003676">
    <property type="term" value="F:nucleic acid binding"/>
    <property type="evidence" value="ECO:0007669"/>
    <property type="project" value="InterPro"/>
</dbReference>
<evidence type="ECO:0000313" key="1">
    <source>
        <dbReference type="EMBL" id="GFY08762.1"/>
    </source>
</evidence>
<keyword evidence="2" id="KW-1185">Reference proteome</keyword>
<proteinExistence type="predicted"/>
<organism evidence="1 2">
    <name type="scientific">Trichonephila clavipes</name>
    <name type="common">Golden silk orbweaver</name>
    <name type="synonym">Nephila clavipes</name>
    <dbReference type="NCBI Taxonomy" id="2585209"/>
    <lineage>
        <taxon>Eukaryota</taxon>
        <taxon>Metazoa</taxon>
        <taxon>Ecdysozoa</taxon>
        <taxon>Arthropoda</taxon>
        <taxon>Chelicerata</taxon>
        <taxon>Arachnida</taxon>
        <taxon>Araneae</taxon>
        <taxon>Araneomorphae</taxon>
        <taxon>Entelegynae</taxon>
        <taxon>Araneoidea</taxon>
        <taxon>Nephilidae</taxon>
        <taxon>Trichonephila</taxon>
    </lineage>
</organism>
<dbReference type="EMBL" id="BMAU01021284">
    <property type="protein sequence ID" value="GFY08762.1"/>
    <property type="molecule type" value="Genomic_DNA"/>
</dbReference>
<reference evidence="1" key="1">
    <citation type="submission" date="2020-08" db="EMBL/GenBank/DDBJ databases">
        <title>Multicomponent nature underlies the extraordinary mechanical properties of spider dragline silk.</title>
        <authorList>
            <person name="Kono N."/>
            <person name="Nakamura H."/>
            <person name="Mori M."/>
            <person name="Yoshida Y."/>
            <person name="Ohtoshi R."/>
            <person name="Malay A.D."/>
            <person name="Moran D.A.P."/>
            <person name="Tomita M."/>
            <person name="Numata K."/>
            <person name="Arakawa K."/>
        </authorList>
    </citation>
    <scope>NUCLEOTIDE SEQUENCE</scope>
</reference>
<gene>
    <name evidence="1" type="primary">TCB2_330</name>
    <name evidence="1" type="ORF">TNCV_4659551</name>
</gene>
<dbReference type="Proteomes" id="UP000887159">
    <property type="component" value="Unassembled WGS sequence"/>
</dbReference>
<comment type="caution">
    <text evidence="1">The sequence shown here is derived from an EMBL/GenBank/DDBJ whole genome shotgun (WGS) entry which is preliminary data.</text>
</comment>
<dbReference type="Gene3D" id="3.30.420.10">
    <property type="entry name" value="Ribonuclease H-like superfamily/Ribonuclease H"/>
    <property type="match status" value="1"/>
</dbReference>
<dbReference type="AlphaFoldDB" id="A0A8X6S7A0"/>